<feature type="transmembrane region" description="Helical" evidence="11">
    <location>
        <begin position="325"/>
        <end position="345"/>
    </location>
</feature>
<reference evidence="16" key="3">
    <citation type="submission" date="2015-04" db="UniProtKB">
        <authorList>
            <consortium name="EnsemblPlants"/>
        </authorList>
    </citation>
    <scope>IDENTIFICATION</scope>
    <source>
        <strain evidence="16">cv. Jemalong A17</strain>
    </source>
</reference>
<feature type="domain" description="Cation/H+ exchanger transmembrane" evidence="12">
    <location>
        <begin position="49"/>
        <end position="430"/>
    </location>
</feature>
<evidence type="ECO:0000259" key="12">
    <source>
        <dbReference type="Pfam" id="PF00999"/>
    </source>
</evidence>
<dbReference type="EnsemblPlants" id="AES98372">
    <property type="protein sequence ID" value="AES98372"/>
    <property type="gene ID" value="MTR_5g067690"/>
</dbReference>
<dbReference type="InterPro" id="IPR057291">
    <property type="entry name" value="CHX17_2nd"/>
</dbReference>
<dbReference type="Pfam" id="PF23259">
    <property type="entry name" value="CHX17_C"/>
    <property type="match status" value="1"/>
</dbReference>
<feature type="transmembrane region" description="Helical" evidence="11">
    <location>
        <begin position="381"/>
        <end position="401"/>
    </location>
</feature>
<evidence type="ECO:0000256" key="5">
    <source>
        <dbReference type="ARBA" id="ARBA00022958"/>
    </source>
</evidence>
<evidence type="ECO:0000256" key="11">
    <source>
        <dbReference type="SAM" id="Phobius"/>
    </source>
</evidence>
<evidence type="ECO:0000313" key="15">
    <source>
        <dbReference type="EMBL" id="AES98372.1"/>
    </source>
</evidence>
<dbReference type="OMA" id="MISETYG"/>
<gene>
    <name evidence="15" type="ordered locus">MTR_5g067690</name>
</gene>
<protein>
    <submittedName>
        <fullName evidence="15">Cation/H+ exchanger 3</fullName>
    </submittedName>
</protein>
<evidence type="ECO:0000256" key="10">
    <source>
        <dbReference type="SAM" id="Coils"/>
    </source>
</evidence>
<evidence type="ECO:0000256" key="1">
    <source>
        <dbReference type="ARBA" id="ARBA00004141"/>
    </source>
</evidence>
<evidence type="ECO:0000256" key="4">
    <source>
        <dbReference type="ARBA" id="ARBA00022692"/>
    </source>
</evidence>
<feature type="transmembrane region" description="Helical" evidence="11">
    <location>
        <begin position="413"/>
        <end position="435"/>
    </location>
</feature>
<feature type="coiled-coil region" evidence="10">
    <location>
        <begin position="522"/>
        <end position="549"/>
    </location>
</feature>
<feature type="transmembrane region" description="Helical" evidence="11">
    <location>
        <begin position="132"/>
        <end position="151"/>
    </location>
</feature>
<evidence type="ECO:0000256" key="8">
    <source>
        <dbReference type="ARBA" id="ARBA00023136"/>
    </source>
</evidence>
<feature type="domain" description="Cation/H(+) antiporter C-terminal" evidence="14">
    <location>
        <begin position="630"/>
        <end position="792"/>
    </location>
</feature>
<dbReference type="AlphaFoldDB" id="G7K642"/>
<dbReference type="GO" id="GO:0006813">
    <property type="term" value="P:potassium ion transport"/>
    <property type="evidence" value="ECO:0007669"/>
    <property type="project" value="UniProtKB-KW"/>
</dbReference>
<keyword evidence="5" id="KW-0630">Potassium</keyword>
<dbReference type="Pfam" id="PF00999">
    <property type="entry name" value="Na_H_Exchanger"/>
    <property type="match status" value="1"/>
</dbReference>
<evidence type="ECO:0000256" key="6">
    <source>
        <dbReference type="ARBA" id="ARBA00022989"/>
    </source>
</evidence>
<dbReference type="InterPro" id="IPR050794">
    <property type="entry name" value="CPA2_transporter"/>
</dbReference>
<dbReference type="EMBL" id="CM001221">
    <property type="protein sequence ID" value="AES98372.1"/>
    <property type="molecule type" value="Genomic_DNA"/>
</dbReference>
<feature type="domain" description="Cation/H(+) antiporter central" evidence="13">
    <location>
        <begin position="490"/>
        <end position="622"/>
    </location>
</feature>
<dbReference type="GO" id="GO:0012505">
    <property type="term" value="C:endomembrane system"/>
    <property type="evidence" value="ECO:0000318"/>
    <property type="project" value="GO_Central"/>
</dbReference>
<keyword evidence="4 11" id="KW-0812">Transmembrane</keyword>
<dbReference type="PANTHER" id="PTHR32468">
    <property type="entry name" value="CATION/H + ANTIPORTER"/>
    <property type="match status" value="1"/>
</dbReference>
<feature type="transmembrane region" description="Helical" evidence="11">
    <location>
        <begin position="89"/>
        <end position="112"/>
    </location>
</feature>
<evidence type="ECO:0000256" key="3">
    <source>
        <dbReference type="ARBA" id="ARBA00022538"/>
    </source>
</evidence>
<keyword evidence="17" id="KW-1185">Reference proteome</keyword>
<feature type="transmembrane region" description="Helical" evidence="11">
    <location>
        <begin position="233"/>
        <end position="255"/>
    </location>
</feature>
<dbReference type="eggNOG" id="KOG1650">
    <property type="taxonomic scope" value="Eukaryota"/>
</dbReference>
<dbReference type="PaxDb" id="3880-AES98372"/>
<evidence type="ECO:0000256" key="9">
    <source>
        <dbReference type="ARBA" id="ARBA00038341"/>
    </source>
</evidence>
<sequence length="816" mass="90777">MEELIKKIDTPPPACFDVSVINSNQIWKTGNVMKTGIPPIAATIVMVVFFSHLLFFIYKPLHQPRIISHITAGFLIQNLGSFFPSSFKYLFPVSNMINIEVLSNIGVIYYAFLSGLEMNLNTILHVKKKSATIAIFGIIFPMVMGPALYLLHRNFYGKGDGSELEENTTNACVIWTLVLTVTGFPVVAHTLSELKLLYTGLGKVALTTAMISDTYAWILFILFVPFSVNGTSAIYPVLSTVIFVFICIFVVHPIIAKVINRKTERDEWDGNQLVFVVMGLFVFSYITDILGTHDVVGAFVYGLILPHGKFADMVTSMTNDFGGGFLAPIYFIGSGLKLMFVPVFYQPSWPFTLIIILLMCVLKILSTLFSTFLFGMRTRDGFALGLLLNTKGVVALIMLNISWDRMIITPPTYVVLTSAVILMTIVVAPIINVIYKPKKRYEQNKLKTIQKLRLDAELRILACVHNTRQAVGVISLIESFNATRLSPMHIFALYLVELVGRDGALVASHMEKPSGQSGTQNLTRSQIELESIDNKFEALREAYDAIRVETLNVVSEYATIHEDIYNLVNEKHTSLILLPFHKQLSPEGAFETTDVAFKDINLNVMQSAPCSVGLFVDRNLGSLPKMNFRICMIFVGGPDDREALSVAWRMTGHLGTQLLVVRMLLFGKAAIVDTTSHDKARGILSIVMDSEKQKELDDEYVNGFRLTTMNNNDSISYSEVDVHSAEDIPTSLNEIEKIGCDLYIVGQGNRRNTRVFLNLLEWCDCPELGVLGDILASNNFGSGSSVLVVQQYGYGGMVLGKQPNQVNDNNDAFEVL</sequence>
<comment type="similarity">
    <text evidence="9">Belongs to the monovalent cation:proton antiporter 2 (CPA2) transporter (TC 2.A.37) family. CHX (TC 2.A.37.4) subfamily.</text>
</comment>
<evidence type="ECO:0000256" key="7">
    <source>
        <dbReference type="ARBA" id="ARBA00023065"/>
    </source>
</evidence>
<dbReference type="Pfam" id="PF23256">
    <property type="entry name" value="CHX17_2nd"/>
    <property type="match status" value="1"/>
</dbReference>
<dbReference type="Proteomes" id="UP000002051">
    <property type="component" value="Chromosome 5"/>
</dbReference>
<feature type="transmembrane region" description="Helical" evidence="11">
    <location>
        <begin position="351"/>
        <end position="374"/>
    </location>
</feature>
<keyword evidence="10" id="KW-0175">Coiled coil</keyword>
<dbReference type="GO" id="GO:0006885">
    <property type="term" value="P:regulation of pH"/>
    <property type="evidence" value="ECO:0000318"/>
    <property type="project" value="GO_Central"/>
</dbReference>
<organism evidence="15 17">
    <name type="scientific">Medicago truncatula</name>
    <name type="common">Barrel medic</name>
    <name type="synonym">Medicago tribuloides</name>
    <dbReference type="NCBI Taxonomy" id="3880"/>
    <lineage>
        <taxon>Eukaryota</taxon>
        <taxon>Viridiplantae</taxon>
        <taxon>Streptophyta</taxon>
        <taxon>Embryophyta</taxon>
        <taxon>Tracheophyta</taxon>
        <taxon>Spermatophyta</taxon>
        <taxon>Magnoliopsida</taxon>
        <taxon>eudicotyledons</taxon>
        <taxon>Gunneridae</taxon>
        <taxon>Pentapetalae</taxon>
        <taxon>rosids</taxon>
        <taxon>fabids</taxon>
        <taxon>Fabales</taxon>
        <taxon>Fabaceae</taxon>
        <taxon>Papilionoideae</taxon>
        <taxon>50 kb inversion clade</taxon>
        <taxon>NPAAA clade</taxon>
        <taxon>Hologalegina</taxon>
        <taxon>IRL clade</taxon>
        <taxon>Trifolieae</taxon>
        <taxon>Medicago</taxon>
    </lineage>
</organism>
<comment type="subcellular location">
    <subcellularLocation>
        <location evidence="1">Membrane</location>
        <topology evidence="1">Multi-pass membrane protein</topology>
    </subcellularLocation>
</comment>
<evidence type="ECO:0000256" key="2">
    <source>
        <dbReference type="ARBA" id="ARBA00022448"/>
    </source>
</evidence>
<dbReference type="GO" id="GO:1902600">
    <property type="term" value="P:proton transmembrane transport"/>
    <property type="evidence" value="ECO:0007669"/>
    <property type="project" value="InterPro"/>
</dbReference>
<reference evidence="15 17" key="1">
    <citation type="journal article" date="2011" name="Nature">
        <title>The Medicago genome provides insight into the evolution of rhizobial symbioses.</title>
        <authorList>
            <person name="Young N.D."/>
            <person name="Debelle F."/>
            <person name="Oldroyd G.E."/>
            <person name="Geurts R."/>
            <person name="Cannon S.B."/>
            <person name="Udvardi M.K."/>
            <person name="Benedito V.A."/>
            <person name="Mayer K.F."/>
            <person name="Gouzy J."/>
            <person name="Schoof H."/>
            <person name="Van de Peer Y."/>
            <person name="Proost S."/>
            <person name="Cook D.R."/>
            <person name="Meyers B.C."/>
            <person name="Spannagl M."/>
            <person name="Cheung F."/>
            <person name="De Mita S."/>
            <person name="Krishnakumar V."/>
            <person name="Gundlach H."/>
            <person name="Zhou S."/>
            <person name="Mudge J."/>
            <person name="Bharti A.K."/>
            <person name="Murray J.D."/>
            <person name="Naoumkina M.A."/>
            <person name="Rosen B."/>
            <person name="Silverstein K.A."/>
            <person name="Tang H."/>
            <person name="Rombauts S."/>
            <person name="Zhao P.X."/>
            <person name="Zhou P."/>
            <person name="Barbe V."/>
            <person name="Bardou P."/>
            <person name="Bechner M."/>
            <person name="Bellec A."/>
            <person name="Berger A."/>
            <person name="Berges H."/>
            <person name="Bidwell S."/>
            <person name="Bisseling T."/>
            <person name="Choisne N."/>
            <person name="Couloux A."/>
            <person name="Denny R."/>
            <person name="Deshpande S."/>
            <person name="Dai X."/>
            <person name="Doyle J.J."/>
            <person name="Dudez A.M."/>
            <person name="Farmer A.D."/>
            <person name="Fouteau S."/>
            <person name="Franken C."/>
            <person name="Gibelin C."/>
            <person name="Gish J."/>
            <person name="Goldstein S."/>
            <person name="Gonzalez A.J."/>
            <person name="Green P.J."/>
            <person name="Hallab A."/>
            <person name="Hartog M."/>
            <person name="Hua A."/>
            <person name="Humphray S.J."/>
            <person name="Jeong D.H."/>
            <person name="Jing Y."/>
            <person name="Jocker A."/>
            <person name="Kenton S.M."/>
            <person name="Kim D.J."/>
            <person name="Klee K."/>
            <person name="Lai H."/>
            <person name="Lang C."/>
            <person name="Lin S."/>
            <person name="Macmil S.L."/>
            <person name="Magdelenat G."/>
            <person name="Matthews L."/>
            <person name="McCorrison J."/>
            <person name="Monaghan E.L."/>
            <person name="Mun J.H."/>
            <person name="Najar F.Z."/>
            <person name="Nicholson C."/>
            <person name="Noirot C."/>
            <person name="O'Bleness M."/>
            <person name="Paule C.R."/>
            <person name="Poulain J."/>
            <person name="Prion F."/>
            <person name="Qin B."/>
            <person name="Qu C."/>
            <person name="Retzel E.F."/>
            <person name="Riddle C."/>
            <person name="Sallet E."/>
            <person name="Samain S."/>
            <person name="Samson N."/>
            <person name="Sanders I."/>
            <person name="Saurat O."/>
            <person name="Scarpelli C."/>
            <person name="Schiex T."/>
            <person name="Segurens B."/>
            <person name="Severin A.J."/>
            <person name="Sherrier D.J."/>
            <person name="Shi R."/>
            <person name="Sims S."/>
            <person name="Singer S.R."/>
            <person name="Sinharoy S."/>
            <person name="Sterck L."/>
            <person name="Viollet A."/>
            <person name="Wang B.B."/>
            <person name="Wang K."/>
            <person name="Wang M."/>
            <person name="Wang X."/>
            <person name="Warfsmann J."/>
            <person name="Weissenbach J."/>
            <person name="White D.D."/>
            <person name="White J.D."/>
            <person name="Wiley G.B."/>
            <person name="Wincker P."/>
            <person name="Xing Y."/>
            <person name="Yang L."/>
            <person name="Yao Z."/>
            <person name="Ying F."/>
            <person name="Zhai J."/>
            <person name="Zhou L."/>
            <person name="Zuber A."/>
            <person name="Denarie J."/>
            <person name="Dixon R.A."/>
            <person name="May G.D."/>
            <person name="Schwartz D.C."/>
            <person name="Rogers J."/>
            <person name="Quetier F."/>
            <person name="Town C.D."/>
            <person name="Roe B.A."/>
        </authorList>
    </citation>
    <scope>NUCLEOTIDE SEQUENCE [LARGE SCALE GENOMIC DNA]</scope>
    <source>
        <strain evidence="15">A17</strain>
        <strain evidence="16 17">cv. Jemalong A17</strain>
    </source>
</reference>
<evidence type="ECO:0000259" key="14">
    <source>
        <dbReference type="Pfam" id="PF23259"/>
    </source>
</evidence>
<dbReference type="GO" id="GO:0015297">
    <property type="term" value="F:antiporter activity"/>
    <property type="evidence" value="ECO:0007669"/>
    <property type="project" value="InterPro"/>
</dbReference>
<evidence type="ECO:0000259" key="13">
    <source>
        <dbReference type="Pfam" id="PF23256"/>
    </source>
</evidence>
<dbReference type="GO" id="GO:0098662">
    <property type="term" value="P:inorganic cation transmembrane transport"/>
    <property type="evidence" value="ECO:0000318"/>
    <property type="project" value="GO_Central"/>
</dbReference>
<keyword evidence="7" id="KW-0406">Ion transport</keyword>
<keyword evidence="3" id="KW-0633">Potassium transport</keyword>
<dbReference type="GO" id="GO:0016020">
    <property type="term" value="C:membrane"/>
    <property type="evidence" value="ECO:0007669"/>
    <property type="project" value="UniProtKB-SubCell"/>
</dbReference>
<dbReference type="HOGENOM" id="CLU_005126_6_2_1"/>
<reference evidence="15 17" key="2">
    <citation type="journal article" date="2014" name="BMC Genomics">
        <title>An improved genome release (version Mt4.0) for the model legume Medicago truncatula.</title>
        <authorList>
            <person name="Tang H."/>
            <person name="Krishnakumar V."/>
            <person name="Bidwell S."/>
            <person name="Rosen B."/>
            <person name="Chan A."/>
            <person name="Zhou S."/>
            <person name="Gentzbittel L."/>
            <person name="Childs K.L."/>
            <person name="Yandell M."/>
            <person name="Gundlach H."/>
            <person name="Mayer K.F."/>
            <person name="Schwartz D.C."/>
            <person name="Town C.D."/>
        </authorList>
    </citation>
    <scope>GENOME REANNOTATION</scope>
    <source>
        <strain evidence="16 17">cv. Jemalong A17</strain>
    </source>
</reference>
<keyword evidence="8 11" id="KW-0472">Membrane</keyword>
<evidence type="ECO:0000313" key="17">
    <source>
        <dbReference type="Proteomes" id="UP000002051"/>
    </source>
</evidence>
<dbReference type="InterPro" id="IPR006153">
    <property type="entry name" value="Cation/H_exchanger_TM"/>
</dbReference>
<name>G7K642_MEDTR</name>
<keyword evidence="2" id="KW-0813">Transport</keyword>
<keyword evidence="6 11" id="KW-1133">Transmembrane helix</keyword>
<proteinExistence type="inferred from homology"/>
<feature type="transmembrane region" description="Helical" evidence="11">
    <location>
        <begin position="204"/>
        <end position="226"/>
    </location>
</feature>
<accession>G7K642</accession>
<dbReference type="InterPro" id="IPR038770">
    <property type="entry name" value="Na+/solute_symporter_sf"/>
</dbReference>
<evidence type="ECO:0000313" key="16">
    <source>
        <dbReference type="EnsemblPlants" id="AES98372"/>
    </source>
</evidence>
<dbReference type="PANTHER" id="PTHR32468:SF110">
    <property type="entry name" value="CATION_H+ EXCHANGER 3"/>
    <property type="match status" value="1"/>
</dbReference>
<dbReference type="InterPro" id="IPR057290">
    <property type="entry name" value="CHX17_C"/>
</dbReference>
<feature type="transmembrane region" description="Helical" evidence="11">
    <location>
        <begin position="172"/>
        <end position="192"/>
    </location>
</feature>
<dbReference type="Gene3D" id="1.20.1530.20">
    <property type="match status" value="1"/>
</dbReference>
<feature type="transmembrane region" description="Helical" evidence="11">
    <location>
        <begin position="37"/>
        <end position="58"/>
    </location>
</feature>